<protein>
    <submittedName>
        <fullName evidence="3">Kinesin-like protein KIF6</fullName>
    </submittedName>
</protein>
<evidence type="ECO:0000313" key="4">
    <source>
        <dbReference type="Proteomes" id="UP001642464"/>
    </source>
</evidence>
<dbReference type="Proteomes" id="UP001642464">
    <property type="component" value="Unassembled WGS sequence"/>
</dbReference>
<dbReference type="Gene3D" id="3.40.50.300">
    <property type="entry name" value="P-loop containing nucleotide triphosphate hydrolases"/>
    <property type="match status" value="1"/>
</dbReference>
<organism evidence="3 4">
    <name type="scientific">Durusdinium trenchii</name>
    <dbReference type="NCBI Taxonomy" id="1381693"/>
    <lineage>
        <taxon>Eukaryota</taxon>
        <taxon>Sar</taxon>
        <taxon>Alveolata</taxon>
        <taxon>Dinophyceae</taxon>
        <taxon>Suessiales</taxon>
        <taxon>Symbiodiniaceae</taxon>
        <taxon>Durusdinium</taxon>
    </lineage>
</organism>
<feature type="repeat" description="ANK" evidence="1">
    <location>
        <begin position="857"/>
        <end position="889"/>
    </location>
</feature>
<keyword evidence="1" id="KW-0040">ANK repeat</keyword>
<sequence>MVELQGCECLECVRKAALLPALRLAGVPLADEIEEDLQRHRRRAELGRSAHGSAGSGATQGTRSWLSYDPDAFLPKPFDGFLLSGHCPPIRWPDKHTPLKCKEVRVCYIVGCGRSGSTILAEILSHYSSVVFLNEPRQLWLPLVPLDVWSTKATGRLQPEVAGGEAALGEAMGTNYQRVAQWLAPEREGETLWILEKFPEHVFRADLLRRMSQGAARFIVLKRSCLPVARSIARFAQAAWYGAKDEKWKQLKEQLLCHFRPSNGFLDCLEASSHPRCMFARGLVEWALSVHAAHVAFDGGFEDFVEISYEDLLQHPDQVLDALEASIFGSAAEGAAARAWARDVLRSDVQEPVKEAEQEVLDLLHGSGLEGLIEVATLNSSDLALPETISTCRFAQRVANVQTFARVNEQQDPQLVIASLRQENAQLKAAIGGQGGEALSEEELRKHCQSFLEDESSTSSPSIFSVASLMEAFAAFRMLRELCWEMLRRRLVSRAETPPLQAAGKGEAETGAPDENGFSELKEALADREAECRTLRAAHLGLQLRSGVSFQGWRHGRRRVLRAAALIYLWGVRFEDAGECGVGSAARAAAAEQPAGRRYEGRSMSERAGPPTPSGTPRAPVLGGGIGFIGFCPEDVVDRFGPDEEVEQDKATSDLPTECKDKHKPSESLQSLQTPVPSGGALSTYEDERPGPVSLYDLYLMSWRDPARCFCCLVVCHDGLKVHSPVPTMVLQHRCETGDGWCSGIPTPRAFHPLDHLPMNKPCQLHVPDDLSLPVKTVWPPTLADKIHEVHEGDDPEEDDPKPTMGALKRRARRRQEEEDLKEFLLKRGFASINAPQNRTSSRRVGTWSTCFFGEREELYPIHAAALEGDLRMVTLLLQAGVDREQETSKGRTALDIAKRSVRCDSPMKVELMQILQGAGIKTASAWSVRDLCSRVPNPEPCLRQTKRRETA</sequence>
<dbReference type="InterPro" id="IPR002110">
    <property type="entry name" value="Ankyrin_rpt"/>
</dbReference>
<feature type="region of interest" description="Disordered" evidence="2">
    <location>
        <begin position="644"/>
        <end position="687"/>
    </location>
</feature>
<proteinExistence type="predicted"/>
<feature type="compositionally biased region" description="Basic and acidic residues" evidence="2">
    <location>
        <begin position="595"/>
        <end position="605"/>
    </location>
</feature>
<name>A0ABP0QKW2_9DINO</name>
<dbReference type="InterPro" id="IPR036770">
    <property type="entry name" value="Ankyrin_rpt-contain_sf"/>
</dbReference>
<comment type="caution">
    <text evidence="3">The sequence shown here is derived from an EMBL/GenBank/DDBJ whole genome shotgun (WGS) entry which is preliminary data.</text>
</comment>
<dbReference type="PROSITE" id="PS50297">
    <property type="entry name" value="ANK_REP_REGION"/>
    <property type="match status" value="1"/>
</dbReference>
<feature type="compositionally biased region" description="Polar residues" evidence="2">
    <location>
        <begin position="667"/>
        <end position="676"/>
    </location>
</feature>
<feature type="region of interest" description="Disordered" evidence="2">
    <location>
        <begin position="790"/>
        <end position="815"/>
    </location>
</feature>
<gene>
    <name evidence="3" type="ORF">SCF082_LOCUS41430</name>
</gene>
<dbReference type="PROSITE" id="PS50088">
    <property type="entry name" value="ANK_REPEAT"/>
    <property type="match status" value="1"/>
</dbReference>
<evidence type="ECO:0000256" key="1">
    <source>
        <dbReference type="PROSITE-ProRule" id="PRU00023"/>
    </source>
</evidence>
<feature type="region of interest" description="Disordered" evidence="2">
    <location>
        <begin position="587"/>
        <end position="619"/>
    </location>
</feature>
<feature type="compositionally biased region" description="Basic and acidic residues" evidence="2">
    <location>
        <begin position="644"/>
        <end position="666"/>
    </location>
</feature>
<dbReference type="InterPro" id="IPR036961">
    <property type="entry name" value="Kinesin_motor_dom_sf"/>
</dbReference>
<dbReference type="Gene3D" id="1.25.40.20">
    <property type="entry name" value="Ankyrin repeat-containing domain"/>
    <property type="match status" value="1"/>
</dbReference>
<dbReference type="EMBL" id="CAXAMM010039596">
    <property type="protein sequence ID" value="CAK9087656.1"/>
    <property type="molecule type" value="Genomic_DNA"/>
</dbReference>
<dbReference type="Pfam" id="PF13469">
    <property type="entry name" value="Sulfotransfer_3"/>
    <property type="match status" value="1"/>
</dbReference>
<accession>A0ABP0QKW2</accession>
<keyword evidence="4" id="KW-1185">Reference proteome</keyword>
<evidence type="ECO:0000256" key="2">
    <source>
        <dbReference type="SAM" id="MobiDB-lite"/>
    </source>
</evidence>
<reference evidence="3 4" key="1">
    <citation type="submission" date="2024-02" db="EMBL/GenBank/DDBJ databases">
        <authorList>
            <person name="Chen Y."/>
            <person name="Shah S."/>
            <person name="Dougan E. K."/>
            <person name="Thang M."/>
            <person name="Chan C."/>
        </authorList>
    </citation>
    <scope>NUCLEOTIDE SEQUENCE [LARGE SCALE GENOMIC DNA]</scope>
</reference>
<dbReference type="SUPFAM" id="SSF48403">
    <property type="entry name" value="Ankyrin repeat"/>
    <property type="match status" value="1"/>
</dbReference>
<dbReference type="SUPFAM" id="SSF52540">
    <property type="entry name" value="P-loop containing nucleoside triphosphate hydrolases"/>
    <property type="match status" value="1"/>
</dbReference>
<dbReference type="Gene3D" id="3.40.850.10">
    <property type="entry name" value="Kinesin motor domain"/>
    <property type="match status" value="1"/>
</dbReference>
<dbReference type="InterPro" id="IPR027417">
    <property type="entry name" value="P-loop_NTPase"/>
</dbReference>
<evidence type="ECO:0000313" key="3">
    <source>
        <dbReference type="EMBL" id="CAK9087656.1"/>
    </source>
</evidence>